<reference evidence="3" key="1">
    <citation type="submission" date="2022-11" db="UniProtKB">
        <authorList>
            <consortium name="WormBaseParasite"/>
        </authorList>
    </citation>
    <scope>IDENTIFICATION</scope>
</reference>
<keyword evidence="2" id="KW-1185">Reference proteome</keyword>
<protein>
    <submittedName>
        <fullName evidence="3">Uncharacterized protein</fullName>
    </submittedName>
</protein>
<feature type="region of interest" description="Disordered" evidence="1">
    <location>
        <begin position="1"/>
        <end position="23"/>
    </location>
</feature>
<evidence type="ECO:0000256" key="1">
    <source>
        <dbReference type="SAM" id="MobiDB-lite"/>
    </source>
</evidence>
<dbReference type="Proteomes" id="UP000887566">
    <property type="component" value="Unplaced"/>
</dbReference>
<dbReference type="SUPFAM" id="SSF46966">
    <property type="entry name" value="Spectrin repeat"/>
    <property type="match status" value="1"/>
</dbReference>
<feature type="region of interest" description="Disordered" evidence="1">
    <location>
        <begin position="286"/>
        <end position="311"/>
    </location>
</feature>
<evidence type="ECO:0000313" key="2">
    <source>
        <dbReference type="Proteomes" id="UP000887566"/>
    </source>
</evidence>
<name>A0A914WX79_9BILA</name>
<dbReference type="WBParaSite" id="PSAMB.scaffold5744size10967.g27228.t1">
    <property type="protein sequence ID" value="PSAMB.scaffold5744size10967.g27228.t1"/>
    <property type="gene ID" value="PSAMB.scaffold5744size10967.g27228"/>
</dbReference>
<sequence>MSQSSQSETKGDDLRTTIQKSLDNHRRLMEEIERLETAIDDVNKATALLEEEVHQSEEKLTLKNIQLQSVYDEIKTTRRSVERLNQSCASSKQQCLLLERQHRQEALTVTADAAKREKAAAQAEQLVERAHAMFDSADWVVDVKRRLEELAEIEAQNAKACDELELAEETRDTFHAFIKEQNELPFEEFVVSVAAMRLENDTIWRQIGQHAAVIKRLEAEDAEAANDDGYHEDVELEQPVVTKAQQQKAAGPVEQPLKDSVKKWKAPEPVEKLPVVCAGVKEVLEQEQQPPLTRSTGEQDVDLSHQSQEPLDPMQSNIVNVEDREATELEESQEMIEPAQSMVVNIGDEEMGESEQLLMLTETGDLADESVNIDADGMRDDSHGPSLLMREPIISTAADLSSSQLLIDPLNESQADLGGSFMAMFGFNNSQESVVKSGAKAAPPFGFGFGGLDASDQQADVGSKKDEGGVPFSLFGF</sequence>
<proteinExistence type="predicted"/>
<accession>A0A914WX79</accession>
<organism evidence="2 3">
    <name type="scientific">Plectus sambesii</name>
    <dbReference type="NCBI Taxonomy" id="2011161"/>
    <lineage>
        <taxon>Eukaryota</taxon>
        <taxon>Metazoa</taxon>
        <taxon>Ecdysozoa</taxon>
        <taxon>Nematoda</taxon>
        <taxon>Chromadorea</taxon>
        <taxon>Plectida</taxon>
        <taxon>Plectina</taxon>
        <taxon>Plectoidea</taxon>
        <taxon>Plectidae</taxon>
        <taxon>Plectus</taxon>
    </lineage>
</organism>
<evidence type="ECO:0000313" key="3">
    <source>
        <dbReference type="WBParaSite" id="PSAMB.scaffold5744size10967.g27228.t1"/>
    </source>
</evidence>
<dbReference type="AlphaFoldDB" id="A0A914WX79"/>